<keyword evidence="2" id="KW-0812">Transmembrane</keyword>
<evidence type="ECO:0000256" key="1">
    <source>
        <dbReference type="SAM" id="MobiDB-lite"/>
    </source>
</evidence>
<accession>A0A1F5KKF9</accession>
<name>A0A1F5KKF9_9BACT</name>
<dbReference type="Proteomes" id="UP000177328">
    <property type="component" value="Unassembled WGS sequence"/>
</dbReference>
<proteinExistence type="predicted"/>
<evidence type="ECO:0000313" key="4">
    <source>
        <dbReference type="Proteomes" id="UP000177328"/>
    </source>
</evidence>
<comment type="caution">
    <text evidence="3">The sequence shown here is derived from an EMBL/GenBank/DDBJ whole genome shotgun (WGS) entry which is preliminary data.</text>
</comment>
<sequence>MESEKVGLLHKIGAHTKFGKIVFGVLALAIIGGVLTGLSMASSGNRSNAAGTDTQPTAKAANQDTRTFRDFAEGTLTKKPEPKKGVIDYSEGTHLLVRQNAVSVALTSSVVDLAQFEGKKVKVFGETQKAIKEGWLMDVGKVEELK</sequence>
<protein>
    <submittedName>
        <fullName evidence="3">Uncharacterized protein</fullName>
    </submittedName>
</protein>
<dbReference type="AlphaFoldDB" id="A0A1F5KKF9"/>
<evidence type="ECO:0000313" key="3">
    <source>
        <dbReference type="EMBL" id="OGE41382.1"/>
    </source>
</evidence>
<dbReference type="EMBL" id="MFDD01000002">
    <property type="protein sequence ID" value="OGE41382.1"/>
    <property type="molecule type" value="Genomic_DNA"/>
</dbReference>
<keyword evidence="2" id="KW-0472">Membrane</keyword>
<reference evidence="3 4" key="1">
    <citation type="journal article" date="2016" name="Nat. Commun.">
        <title>Thousands of microbial genomes shed light on interconnected biogeochemical processes in an aquifer system.</title>
        <authorList>
            <person name="Anantharaman K."/>
            <person name="Brown C.T."/>
            <person name="Hug L.A."/>
            <person name="Sharon I."/>
            <person name="Castelle C.J."/>
            <person name="Probst A.J."/>
            <person name="Thomas B.C."/>
            <person name="Singh A."/>
            <person name="Wilkins M.J."/>
            <person name="Karaoz U."/>
            <person name="Brodie E.L."/>
            <person name="Williams K.H."/>
            <person name="Hubbard S.S."/>
            <person name="Banfield J.F."/>
        </authorList>
    </citation>
    <scope>NUCLEOTIDE SEQUENCE [LARGE SCALE GENOMIC DNA]</scope>
</reference>
<evidence type="ECO:0000256" key="2">
    <source>
        <dbReference type="SAM" id="Phobius"/>
    </source>
</evidence>
<organism evidence="3 4">
    <name type="scientific">Candidatus Daviesbacteria bacterium RIFCSPHIGHO2_02_FULL_43_12</name>
    <dbReference type="NCBI Taxonomy" id="1797776"/>
    <lineage>
        <taxon>Bacteria</taxon>
        <taxon>Candidatus Daviesiibacteriota</taxon>
    </lineage>
</organism>
<gene>
    <name evidence="3" type="ORF">A3D25_02550</name>
</gene>
<keyword evidence="2" id="KW-1133">Transmembrane helix</keyword>
<feature type="region of interest" description="Disordered" evidence="1">
    <location>
        <begin position="44"/>
        <end position="63"/>
    </location>
</feature>
<feature type="transmembrane region" description="Helical" evidence="2">
    <location>
        <begin position="21"/>
        <end position="41"/>
    </location>
</feature>